<dbReference type="InterPro" id="IPR000433">
    <property type="entry name" value="Znf_ZZ"/>
</dbReference>
<accession>G0UIT5</accession>
<proteinExistence type="predicted"/>
<name>G0UIT5_TRYCI</name>
<reference evidence="5" key="1">
    <citation type="journal article" date="2012" name="Proc. Natl. Acad. Sci. U.S.A.">
        <title>Antigenic diversity is generated by distinct evolutionary mechanisms in African trypanosome species.</title>
        <authorList>
            <person name="Jackson A.P."/>
            <person name="Berry A."/>
            <person name="Aslett M."/>
            <person name="Allison H.C."/>
            <person name="Burton P."/>
            <person name="Vavrova-Anderson J."/>
            <person name="Brown R."/>
            <person name="Browne H."/>
            <person name="Corton N."/>
            <person name="Hauser H."/>
            <person name="Gamble J."/>
            <person name="Gilderthorp R."/>
            <person name="Marcello L."/>
            <person name="McQuillan J."/>
            <person name="Otto T.D."/>
            <person name="Quail M.A."/>
            <person name="Sanders M.J."/>
            <person name="van Tonder A."/>
            <person name="Ginger M.L."/>
            <person name="Field M.C."/>
            <person name="Barry J.D."/>
            <person name="Hertz-Fowler C."/>
            <person name="Berriman M."/>
        </authorList>
    </citation>
    <scope>NUCLEOTIDE SEQUENCE</scope>
    <source>
        <strain evidence="5">IL3000</strain>
    </source>
</reference>
<dbReference type="InterPro" id="IPR043145">
    <property type="entry name" value="Znf_ZZ_sf"/>
</dbReference>
<dbReference type="CDD" id="cd02249">
    <property type="entry name" value="ZZ"/>
    <property type="match status" value="1"/>
</dbReference>
<protein>
    <recommendedName>
        <fullName evidence="4">ZZ-type domain-containing protein</fullName>
    </recommendedName>
</protein>
<dbReference type="EMBL" id="HE575314">
    <property type="protein sequence ID" value="CCC89285.1"/>
    <property type="molecule type" value="Genomic_DNA"/>
</dbReference>
<organism evidence="5">
    <name type="scientific">Trypanosoma congolense (strain IL3000)</name>
    <dbReference type="NCBI Taxonomy" id="1068625"/>
    <lineage>
        <taxon>Eukaryota</taxon>
        <taxon>Discoba</taxon>
        <taxon>Euglenozoa</taxon>
        <taxon>Kinetoplastea</taxon>
        <taxon>Metakinetoplastina</taxon>
        <taxon>Trypanosomatida</taxon>
        <taxon>Trypanosomatidae</taxon>
        <taxon>Trypanosoma</taxon>
        <taxon>Nannomonas</taxon>
    </lineage>
</organism>
<evidence type="ECO:0000259" key="4">
    <source>
        <dbReference type="SMART" id="SM00291"/>
    </source>
</evidence>
<keyword evidence="1" id="KW-0479">Metal-binding</keyword>
<sequence>MDDGECLGTSSIPWKMMLDYERTDAIVQLRRKLAHFSSDSLTLVEREEVICSSGVPPTCTDSLFIYGSVGVSRREAFLRVLRLTRLKLVKDIASQVVITPQVGDPLPSISLLPMWESGQSRSFRRWNIVYWAMRCGILRGIKKRYERMQMYLDQIVSIDDGGGNFFVREREEAASLQEEIFNKTYRELQECIKEDKDLPFDLYYNACNEEKISLPLVVSNVPTLIVVWASWDEKSVDWLRKRIFNMENVKAFQQSPRSDRTLGRIDPWLQVVGEFTHVPSASRSAHVEYNASNNNKRAQIVLVSIDREMTDATRCLKGLMGEIDGWESTIVPLLPLWAGPDCIKNDLTAVISIKELPYLMAVQRGGREAKMGRRRRPLICYATSDKQDEVTPAHSSTENFAAQLGLKTKDLVEWHNIEEKERMQVINGITQFLLSTDAPLRLCSRVDKVYKRPGVRGLSESIEIERNISSFVNMSGMISALDLPKLRDELRFLSNVAECYIDLKVVTPSQPVLTVLIPTTPTRYVHGTLRSITCSECHQDVFIDKECHFRCIHCDQEDGVLCKTCFTNTKHPPHHILLRLSVNVPTILHVLWGPSNVASLELFRGTLIENKMSTHIGVYCNLCNVLIRGFRWKCAMCFQFDLCNNCGEGVFSAEAAGCGLSQIPSGVLADTRQPGTGFSHPRDHMFLCIRHGCGSDGDACLRPMVDGNALKLLLDVSRRYVTG</sequence>
<evidence type="ECO:0000256" key="1">
    <source>
        <dbReference type="ARBA" id="ARBA00022723"/>
    </source>
</evidence>
<dbReference type="SUPFAM" id="SSF57850">
    <property type="entry name" value="RING/U-box"/>
    <property type="match status" value="1"/>
</dbReference>
<evidence type="ECO:0000313" key="5">
    <source>
        <dbReference type="EMBL" id="CCC89285.1"/>
    </source>
</evidence>
<dbReference type="GO" id="GO:0008270">
    <property type="term" value="F:zinc ion binding"/>
    <property type="evidence" value="ECO:0007669"/>
    <property type="project" value="UniProtKB-KW"/>
</dbReference>
<keyword evidence="2" id="KW-0863">Zinc-finger</keyword>
<dbReference type="VEuPathDB" id="TriTrypDB:TcIL3000_1_430"/>
<dbReference type="SMART" id="SM00291">
    <property type="entry name" value="ZnF_ZZ"/>
    <property type="match status" value="1"/>
</dbReference>
<evidence type="ECO:0000256" key="2">
    <source>
        <dbReference type="ARBA" id="ARBA00022771"/>
    </source>
</evidence>
<gene>
    <name evidence="5" type="ORF">TCIL3000_1_430</name>
</gene>
<dbReference type="Pfam" id="PF00569">
    <property type="entry name" value="ZZ"/>
    <property type="match status" value="1"/>
</dbReference>
<keyword evidence="3" id="KW-0862">Zinc</keyword>
<evidence type="ECO:0000256" key="3">
    <source>
        <dbReference type="ARBA" id="ARBA00022833"/>
    </source>
</evidence>
<dbReference type="Gene3D" id="3.30.60.90">
    <property type="match status" value="1"/>
</dbReference>
<feature type="domain" description="ZZ-type" evidence="4">
    <location>
        <begin position="614"/>
        <end position="657"/>
    </location>
</feature>
<dbReference type="AlphaFoldDB" id="G0UIT5"/>